<dbReference type="Pfam" id="PF01232">
    <property type="entry name" value="Mannitol_dh"/>
    <property type="match status" value="1"/>
</dbReference>
<dbReference type="GO" id="GO:0050086">
    <property type="term" value="F:mannitol 2-dehydrogenase activity"/>
    <property type="evidence" value="ECO:0007669"/>
    <property type="project" value="UniProtKB-EC"/>
</dbReference>
<dbReference type="Pfam" id="PF08125">
    <property type="entry name" value="Mannitol_dh_C"/>
    <property type="match status" value="1"/>
</dbReference>
<dbReference type="SUPFAM" id="SSF51735">
    <property type="entry name" value="NAD(P)-binding Rossmann-fold domains"/>
    <property type="match status" value="1"/>
</dbReference>
<keyword evidence="1 5" id="KW-0560">Oxidoreductase</keyword>
<reference evidence="5 6" key="1">
    <citation type="submission" date="2017-03" db="EMBL/GenBank/DDBJ databases">
        <authorList>
            <person name="Afonso C.L."/>
            <person name="Miller P.J."/>
            <person name="Scott M.A."/>
            <person name="Spackman E."/>
            <person name="Goraichik I."/>
            <person name="Dimitrov K.M."/>
            <person name="Suarez D.L."/>
            <person name="Swayne D.E."/>
        </authorList>
    </citation>
    <scope>NUCLEOTIDE SEQUENCE [LARGE SCALE GENOMIC DNA]</scope>
    <source>
        <strain evidence="5 6">CECT 7971</strain>
    </source>
</reference>
<dbReference type="AlphaFoldDB" id="A0A1Y5RS15"/>
<dbReference type="GO" id="GO:0019594">
    <property type="term" value="P:mannitol metabolic process"/>
    <property type="evidence" value="ECO:0007669"/>
    <property type="project" value="InterPro"/>
</dbReference>
<evidence type="ECO:0000256" key="2">
    <source>
        <dbReference type="ARBA" id="ARBA00023027"/>
    </source>
</evidence>
<dbReference type="Gene3D" id="1.10.1040.10">
    <property type="entry name" value="N-(1-d-carboxylethyl)-l-norvaline Dehydrogenase, domain 2"/>
    <property type="match status" value="1"/>
</dbReference>
<dbReference type="STRING" id="658057.SAMN04488032_102318"/>
<organism evidence="5 6">
    <name type="scientific">Pacificibacter marinus</name>
    <dbReference type="NCBI Taxonomy" id="658057"/>
    <lineage>
        <taxon>Bacteria</taxon>
        <taxon>Pseudomonadati</taxon>
        <taxon>Pseudomonadota</taxon>
        <taxon>Alphaproteobacteria</taxon>
        <taxon>Rhodobacterales</taxon>
        <taxon>Roseobacteraceae</taxon>
        <taxon>Pacificibacter</taxon>
    </lineage>
</organism>
<dbReference type="EMBL" id="FWFW01000002">
    <property type="protein sequence ID" value="SLN23693.1"/>
    <property type="molecule type" value="Genomic_DNA"/>
</dbReference>
<accession>A0A1Y5RS15</accession>
<dbReference type="InterPro" id="IPR013131">
    <property type="entry name" value="Mannitol_DH_N"/>
</dbReference>
<feature type="domain" description="Mannitol dehydrogenase N-terminal" evidence="3">
    <location>
        <begin position="21"/>
        <end position="261"/>
    </location>
</feature>
<dbReference type="EC" id="1.1.1.67" evidence="5"/>
<evidence type="ECO:0000313" key="5">
    <source>
        <dbReference type="EMBL" id="SLN23693.1"/>
    </source>
</evidence>
<dbReference type="InterPro" id="IPR013118">
    <property type="entry name" value="Mannitol_DH_C"/>
</dbReference>
<dbReference type="InterPro" id="IPR008927">
    <property type="entry name" value="6-PGluconate_DH-like_C_sf"/>
</dbReference>
<evidence type="ECO:0000313" key="6">
    <source>
        <dbReference type="Proteomes" id="UP000193307"/>
    </source>
</evidence>
<dbReference type="InterPro" id="IPR013328">
    <property type="entry name" value="6PGD_dom2"/>
</dbReference>
<dbReference type="Proteomes" id="UP000193307">
    <property type="component" value="Unassembled WGS sequence"/>
</dbReference>
<dbReference type="RefSeq" id="WP_085847974.1">
    <property type="nucleotide sequence ID" value="NZ_FNZV01000002.1"/>
</dbReference>
<dbReference type="InterPro" id="IPR050988">
    <property type="entry name" value="Mannitol_DH/Oxidoreductase"/>
</dbReference>
<dbReference type="PANTHER" id="PTHR43362">
    <property type="entry name" value="MANNITOL DEHYDROGENASE DSF1-RELATED"/>
    <property type="match status" value="1"/>
</dbReference>
<dbReference type="InterPro" id="IPR036291">
    <property type="entry name" value="NAD(P)-bd_dom_sf"/>
</dbReference>
<dbReference type="Gene3D" id="3.40.50.720">
    <property type="entry name" value="NAD(P)-binding Rossmann-like Domain"/>
    <property type="match status" value="1"/>
</dbReference>
<evidence type="ECO:0000256" key="1">
    <source>
        <dbReference type="ARBA" id="ARBA00023002"/>
    </source>
</evidence>
<dbReference type="PRINTS" id="PR00084">
    <property type="entry name" value="MTLDHDRGNASE"/>
</dbReference>
<name>A0A1Y5RS15_9RHOB</name>
<protein>
    <submittedName>
        <fullName evidence="5">Mannitol 2-dehydrogenase</fullName>
        <ecNumber evidence="5">1.1.1.67</ecNumber>
    </submittedName>
</protein>
<dbReference type="PROSITE" id="PS00974">
    <property type="entry name" value="MANNITOL_DHGENASE"/>
    <property type="match status" value="1"/>
</dbReference>
<evidence type="ECO:0000259" key="4">
    <source>
        <dbReference type="Pfam" id="PF08125"/>
    </source>
</evidence>
<dbReference type="InterPro" id="IPR000669">
    <property type="entry name" value="Mannitol_DH"/>
</dbReference>
<dbReference type="OrthoDB" id="271711at2"/>
<sequence>MTQTHSLPRISRSQAPKPAVGIVHLGLGAFYRAHAAIYVAQAMEKSGGDWGIIGVSLKSSGQRDKLAPQDCVYTALELAPTGPIPHHVEIVQNVLVVPENPAAVLDAMIDEAVKIVTLTVTEKGYCHEPSTGKLLQNHPDIVQDLSDPANPASALGFLVRALEARRAAGLRPFTVMTCDNLPDNGRVVRGVVLELAGLLSADLATWIAAEVKFPCTMVDRIVPATKPEDIDALGALIGKYDASPVMMEPFRQWVIEDDFVDDLRPDLGAVGVQLVDNVTAFEDMKLRCLNGTHSSLAYLGYLGGLETISDTVAQPAYAAFVKSLWTNEIIPGLTPPQGVDLQAYADALFARYENPSIRHLTWQIAMDGSQKLPQRILTQLENGLAAGRSMSGLILAVAAWMRYVGGVDETGAPIDVRDPMAQHLKALCNAAETNEQKVQALLAVTGIFPMSLQNNTQFVAAVTAAYEGLVTQGARKMVEIYND</sequence>
<dbReference type="PANTHER" id="PTHR43362:SF1">
    <property type="entry name" value="MANNITOL DEHYDROGENASE 2-RELATED"/>
    <property type="match status" value="1"/>
</dbReference>
<evidence type="ECO:0000259" key="3">
    <source>
        <dbReference type="Pfam" id="PF01232"/>
    </source>
</evidence>
<feature type="domain" description="Mannitol dehydrogenase C-terminal" evidence="4">
    <location>
        <begin position="277"/>
        <end position="469"/>
    </location>
</feature>
<keyword evidence="6" id="KW-1185">Reference proteome</keyword>
<dbReference type="InterPro" id="IPR023027">
    <property type="entry name" value="Mannitol_DH_CS"/>
</dbReference>
<gene>
    <name evidence="5" type="primary">mtlK_2</name>
    <name evidence="5" type="ORF">PAM7971_00768</name>
</gene>
<keyword evidence="2" id="KW-0520">NAD</keyword>
<proteinExistence type="predicted"/>
<dbReference type="SUPFAM" id="SSF48179">
    <property type="entry name" value="6-phosphogluconate dehydrogenase C-terminal domain-like"/>
    <property type="match status" value="1"/>
</dbReference>